<comment type="subunit">
    <text evidence="3">Homotrimer.</text>
</comment>
<dbReference type="Gene3D" id="3.20.20.70">
    <property type="entry name" value="Aldolase class I"/>
    <property type="match status" value="1"/>
</dbReference>
<dbReference type="Pfam" id="PF01081">
    <property type="entry name" value="Aldolase"/>
    <property type="match status" value="1"/>
</dbReference>
<keyword evidence="5" id="KW-0119">Carbohydrate metabolism</keyword>
<name>A0A953L8W6_9BACT</name>
<sequence>MKSGNFVWDKFNEMPIIGIMRNINPDSLPYILNAFHNAGLSTIEITLNSINAKGQMQSALSTYGSQLNVGMGTIRNIQELEMALNYGAQFIVTPNVNANVISRCKKIGVPIFAGALTPTEICNARSLGAAMVKLYPASVMGPDYLKSLKGPLDQVPLIATGGVDKNNMSDFISAGATGLGIGSTLFKQELIDRKDWSKLETHMKGYVRIFNTCTT</sequence>
<dbReference type="PANTHER" id="PTHR30246">
    <property type="entry name" value="2-KETO-3-DEOXY-6-PHOSPHOGLUCONATE ALDOLASE"/>
    <property type="match status" value="1"/>
</dbReference>
<evidence type="ECO:0000256" key="1">
    <source>
        <dbReference type="ARBA" id="ARBA00004761"/>
    </source>
</evidence>
<keyword evidence="4" id="KW-0456">Lyase</keyword>
<dbReference type="Proteomes" id="UP000753961">
    <property type="component" value="Unassembled WGS sequence"/>
</dbReference>
<dbReference type="RefSeq" id="WP_222581802.1">
    <property type="nucleotide sequence ID" value="NZ_JAHVHU010000028.1"/>
</dbReference>
<evidence type="ECO:0000313" key="7">
    <source>
        <dbReference type="Proteomes" id="UP000753961"/>
    </source>
</evidence>
<dbReference type="CDD" id="cd00452">
    <property type="entry name" value="KDPG_aldolase"/>
    <property type="match status" value="1"/>
</dbReference>
<evidence type="ECO:0000256" key="5">
    <source>
        <dbReference type="ARBA" id="ARBA00023277"/>
    </source>
</evidence>
<dbReference type="GO" id="GO:0016829">
    <property type="term" value="F:lyase activity"/>
    <property type="evidence" value="ECO:0007669"/>
    <property type="project" value="UniProtKB-KW"/>
</dbReference>
<reference evidence="6" key="1">
    <citation type="submission" date="2021-06" db="EMBL/GenBank/DDBJ databases">
        <title>44 bacteria genomes isolated from Dapeng, Shenzhen.</title>
        <authorList>
            <person name="Zheng W."/>
            <person name="Yu S."/>
            <person name="Huang Y."/>
        </authorList>
    </citation>
    <scope>NUCLEOTIDE SEQUENCE</scope>
    <source>
        <strain evidence="6">DP5N28-2</strain>
    </source>
</reference>
<dbReference type="EMBL" id="JAHVHU010000028">
    <property type="protein sequence ID" value="MBY5960252.1"/>
    <property type="molecule type" value="Genomic_DNA"/>
</dbReference>
<evidence type="ECO:0000313" key="6">
    <source>
        <dbReference type="EMBL" id="MBY5960252.1"/>
    </source>
</evidence>
<accession>A0A953L8W6</accession>
<comment type="caution">
    <text evidence="6">The sequence shown here is derived from an EMBL/GenBank/DDBJ whole genome shotgun (WGS) entry which is preliminary data.</text>
</comment>
<dbReference type="InterPro" id="IPR013785">
    <property type="entry name" value="Aldolase_TIM"/>
</dbReference>
<evidence type="ECO:0000256" key="3">
    <source>
        <dbReference type="ARBA" id="ARBA00011233"/>
    </source>
</evidence>
<comment type="pathway">
    <text evidence="1">Carbohydrate acid metabolism.</text>
</comment>
<proteinExistence type="inferred from homology"/>
<gene>
    <name evidence="6" type="ORF">KUV50_19025</name>
</gene>
<evidence type="ECO:0000256" key="2">
    <source>
        <dbReference type="ARBA" id="ARBA00006906"/>
    </source>
</evidence>
<keyword evidence="7" id="KW-1185">Reference proteome</keyword>
<evidence type="ECO:0000256" key="4">
    <source>
        <dbReference type="ARBA" id="ARBA00023239"/>
    </source>
</evidence>
<dbReference type="InterPro" id="IPR000887">
    <property type="entry name" value="Aldlse_KDPG_KHG"/>
</dbReference>
<dbReference type="AlphaFoldDB" id="A0A953L8W6"/>
<organism evidence="6 7">
    <name type="scientific">Membranihabitans marinus</name>
    <dbReference type="NCBI Taxonomy" id="1227546"/>
    <lineage>
        <taxon>Bacteria</taxon>
        <taxon>Pseudomonadati</taxon>
        <taxon>Bacteroidota</taxon>
        <taxon>Saprospiria</taxon>
        <taxon>Saprospirales</taxon>
        <taxon>Saprospiraceae</taxon>
        <taxon>Membranihabitans</taxon>
    </lineage>
</organism>
<dbReference type="SUPFAM" id="SSF51569">
    <property type="entry name" value="Aldolase"/>
    <property type="match status" value="1"/>
</dbReference>
<dbReference type="PANTHER" id="PTHR30246:SF1">
    <property type="entry name" value="2-DEHYDRO-3-DEOXY-6-PHOSPHOGALACTONATE ALDOLASE-RELATED"/>
    <property type="match status" value="1"/>
</dbReference>
<comment type="similarity">
    <text evidence="2">Belongs to the KHG/KDPG aldolase family.</text>
</comment>
<protein>
    <submittedName>
        <fullName evidence="6">Bifunctional 4-hydroxy-2-oxoglutarate aldolase/2-dehydro-3-deoxy-phosphogluconate aldolase</fullName>
    </submittedName>
</protein>